<evidence type="ECO:0000256" key="3">
    <source>
        <dbReference type="ARBA" id="ARBA00022448"/>
    </source>
</evidence>
<evidence type="ECO:0000256" key="9">
    <source>
        <dbReference type="SAM" id="Phobius"/>
    </source>
</evidence>
<keyword evidence="11" id="KW-1185">Reference proteome</keyword>
<keyword evidence="7 9" id="KW-0472">Membrane</keyword>
<dbReference type="Pfam" id="PF01594">
    <property type="entry name" value="AI-2E_transport"/>
    <property type="match status" value="1"/>
</dbReference>
<protein>
    <submittedName>
        <fullName evidence="10">AI-2E family transporter</fullName>
    </submittedName>
</protein>
<comment type="similarity">
    <text evidence="2">Belongs to the autoinducer-2 exporter (AI-2E) (TC 2.A.86) family.</text>
</comment>
<feature type="compositionally biased region" description="Basic residues" evidence="8">
    <location>
        <begin position="410"/>
        <end position="422"/>
    </location>
</feature>
<keyword evidence="6 9" id="KW-1133">Transmembrane helix</keyword>
<sequence length="422" mass="44484">MGLLDRLLGRRGAAPTPTAPVEVVPAGPLLPRPVVTLLGLAAGLIVLGGLRTAQSVVAPILLALVIAIAVHPVQVWLRRRLPGWLSLTLTLLLAYAAITAFAGALVLSVLRFADQAGRYQQELNDLVQRGEDLLSRLGVDQEQIDTFLASFDLNRLFTIAVDVALASFSVVSNLLFILLLLFFLLIDGGSMGDRMRAVAALRPGAAQALGTFTYGTRQYLVVTAVFGAVVAVLDVVLLVVLDVPLPLLWGLLVFLASFVPTIGLIVGIVPPAVIALLDGGPVTALWVVVGFLVINNVIDNFVKPKFVGDAVGISISVAFLSLVVWGFVLGPLGALLAIPATLLTRAVLLGAGDPRHRWLVWLLGDHAPSDEEVERTVADARAAHPEDTDIGGGATPAPAPVPATPAGGRTRTRSRRVARARR</sequence>
<dbReference type="PANTHER" id="PTHR21716:SF53">
    <property type="entry name" value="PERMEASE PERM-RELATED"/>
    <property type="match status" value="1"/>
</dbReference>
<accession>A0ABW0GP35</accession>
<name>A0ABW0GP35_9MICO</name>
<evidence type="ECO:0000256" key="2">
    <source>
        <dbReference type="ARBA" id="ARBA00009773"/>
    </source>
</evidence>
<evidence type="ECO:0000256" key="8">
    <source>
        <dbReference type="SAM" id="MobiDB-lite"/>
    </source>
</evidence>
<dbReference type="RefSeq" id="WP_340271551.1">
    <property type="nucleotide sequence ID" value="NZ_JBBEOG010000012.1"/>
</dbReference>
<feature type="transmembrane region" description="Helical" evidence="9">
    <location>
        <begin position="57"/>
        <end position="77"/>
    </location>
</feature>
<keyword evidence="3" id="KW-0813">Transport</keyword>
<evidence type="ECO:0000256" key="6">
    <source>
        <dbReference type="ARBA" id="ARBA00022989"/>
    </source>
</evidence>
<evidence type="ECO:0000313" key="11">
    <source>
        <dbReference type="Proteomes" id="UP001596122"/>
    </source>
</evidence>
<evidence type="ECO:0000256" key="7">
    <source>
        <dbReference type="ARBA" id="ARBA00023136"/>
    </source>
</evidence>
<feature type="transmembrane region" description="Helical" evidence="9">
    <location>
        <begin position="274"/>
        <end position="294"/>
    </location>
</feature>
<proteinExistence type="inferred from homology"/>
<dbReference type="InterPro" id="IPR002549">
    <property type="entry name" value="AI-2E-like"/>
</dbReference>
<evidence type="ECO:0000256" key="4">
    <source>
        <dbReference type="ARBA" id="ARBA00022475"/>
    </source>
</evidence>
<comment type="subcellular location">
    <subcellularLocation>
        <location evidence="1">Cell membrane</location>
        <topology evidence="1">Multi-pass membrane protein</topology>
    </subcellularLocation>
</comment>
<feature type="transmembrane region" description="Helical" evidence="9">
    <location>
        <begin position="219"/>
        <end position="240"/>
    </location>
</feature>
<evidence type="ECO:0000256" key="5">
    <source>
        <dbReference type="ARBA" id="ARBA00022692"/>
    </source>
</evidence>
<feature type="transmembrane region" description="Helical" evidence="9">
    <location>
        <begin position="30"/>
        <end position="50"/>
    </location>
</feature>
<comment type="caution">
    <text evidence="10">The sequence shown here is derived from an EMBL/GenBank/DDBJ whole genome shotgun (WGS) entry which is preliminary data.</text>
</comment>
<feature type="region of interest" description="Disordered" evidence="8">
    <location>
        <begin position="381"/>
        <end position="422"/>
    </location>
</feature>
<dbReference type="Proteomes" id="UP001596122">
    <property type="component" value="Unassembled WGS sequence"/>
</dbReference>
<keyword evidence="5 9" id="KW-0812">Transmembrane</keyword>
<dbReference type="PANTHER" id="PTHR21716">
    <property type="entry name" value="TRANSMEMBRANE PROTEIN"/>
    <property type="match status" value="1"/>
</dbReference>
<dbReference type="EMBL" id="JBHSLD010000011">
    <property type="protein sequence ID" value="MFC5381728.1"/>
    <property type="molecule type" value="Genomic_DNA"/>
</dbReference>
<organism evidence="10 11">
    <name type="scientific">Aquipuribacter nitratireducens</name>
    <dbReference type="NCBI Taxonomy" id="650104"/>
    <lineage>
        <taxon>Bacteria</taxon>
        <taxon>Bacillati</taxon>
        <taxon>Actinomycetota</taxon>
        <taxon>Actinomycetes</taxon>
        <taxon>Micrococcales</taxon>
        <taxon>Intrasporangiaceae</taxon>
        <taxon>Aquipuribacter</taxon>
    </lineage>
</organism>
<keyword evidence="4" id="KW-1003">Cell membrane</keyword>
<evidence type="ECO:0000313" key="10">
    <source>
        <dbReference type="EMBL" id="MFC5381728.1"/>
    </source>
</evidence>
<feature type="transmembrane region" description="Helical" evidence="9">
    <location>
        <begin position="83"/>
        <end position="110"/>
    </location>
</feature>
<evidence type="ECO:0000256" key="1">
    <source>
        <dbReference type="ARBA" id="ARBA00004651"/>
    </source>
</evidence>
<gene>
    <name evidence="10" type="ORF">ACFPJ6_13115</name>
</gene>
<feature type="transmembrane region" description="Helical" evidence="9">
    <location>
        <begin position="247"/>
        <end position="268"/>
    </location>
</feature>
<reference evidence="11" key="1">
    <citation type="journal article" date="2019" name="Int. J. Syst. Evol. Microbiol.">
        <title>The Global Catalogue of Microorganisms (GCM) 10K type strain sequencing project: providing services to taxonomists for standard genome sequencing and annotation.</title>
        <authorList>
            <consortium name="The Broad Institute Genomics Platform"/>
            <consortium name="The Broad Institute Genome Sequencing Center for Infectious Disease"/>
            <person name="Wu L."/>
            <person name="Ma J."/>
        </authorList>
    </citation>
    <scope>NUCLEOTIDE SEQUENCE [LARGE SCALE GENOMIC DNA]</scope>
    <source>
        <strain evidence="11">CCUG 43114</strain>
    </source>
</reference>
<feature type="transmembrane region" description="Helical" evidence="9">
    <location>
        <begin position="306"/>
        <end position="328"/>
    </location>
</feature>
<feature type="transmembrane region" description="Helical" evidence="9">
    <location>
        <begin position="334"/>
        <end position="352"/>
    </location>
</feature>
<feature type="transmembrane region" description="Helical" evidence="9">
    <location>
        <begin position="163"/>
        <end position="186"/>
    </location>
</feature>